<evidence type="ECO:0000313" key="1">
    <source>
        <dbReference type="EMBL" id="AOQ27374.1"/>
    </source>
</evidence>
<gene>
    <name evidence="1" type="ORF">ESCO13_00255</name>
</gene>
<keyword evidence="2" id="KW-1185">Reference proteome</keyword>
<protein>
    <submittedName>
        <fullName evidence="1">Uncharacterized protein</fullName>
    </submittedName>
</protein>
<evidence type="ECO:0000313" key="2">
    <source>
        <dbReference type="Proteomes" id="UP000225358"/>
    </source>
</evidence>
<reference evidence="1" key="1">
    <citation type="submission" date="2017-02" db="EMBL/GenBank/DDBJ databases">
        <title>Complete genome sequence of two Escherichia coli phages, vB_EcoM_ ESCO5 and vB_EcoM_ESCO13, which are related to phAPEC8.</title>
        <authorList>
            <person name="Trotereau A."/>
            <person name="Gonnet M."/>
            <person name="Viardot A."/>
            <person name="Lalmanach A.-C."/>
            <person name="Guabiraba R."/>
            <person name="Chanteloup N."/>
            <person name="Schouler C."/>
        </authorList>
    </citation>
    <scope>NUCLEOTIDE SEQUENCE [LARGE SCALE GENOMIC DNA]</scope>
</reference>
<accession>A0A1D7XFP1</accession>
<organism evidence="1 2">
    <name type="scientific">Escherichia phage ESCO13</name>
    <dbReference type="NCBI Taxonomy" id="1881104"/>
    <lineage>
        <taxon>Viruses</taxon>
        <taxon>Duplodnaviria</taxon>
        <taxon>Heunggongvirae</taxon>
        <taxon>Uroviricota</taxon>
        <taxon>Caudoviricetes</taxon>
        <taxon>Stephanstirmvirinae</taxon>
        <taxon>Phapecoctavirus</taxon>
        <taxon>Phapecoctavirus ESCO13</taxon>
    </lineage>
</organism>
<sequence>MFSKEMREVIATLVVDHSVEVERHVWKDEPPFFDLASRAKSHMYLLEDDKDFILRMRYDREFRIPLDTDPDDVVLWLAEHFAFNALHGRSFGNERWDTICRKHNIEPEYGSM</sequence>
<proteinExistence type="predicted"/>
<name>A0A1D7XFP1_9CAUD</name>
<dbReference type="EMBL" id="KX552041">
    <property type="protein sequence ID" value="AOQ27374.1"/>
    <property type="molecule type" value="Genomic_DNA"/>
</dbReference>
<dbReference type="Proteomes" id="UP000225358">
    <property type="component" value="Segment"/>
</dbReference>